<dbReference type="PROSITE" id="PS51898">
    <property type="entry name" value="TYR_RECOMBINASE"/>
    <property type="match status" value="1"/>
</dbReference>
<dbReference type="Gene3D" id="1.10.443.10">
    <property type="entry name" value="Intergrase catalytic core"/>
    <property type="match status" value="1"/>
</dbReference>
<sequence length="186" mass="20546">MPQRVKRGESAEFTLSQTQVQALLSACNDLDERVTINAQLFLGLRVGEVAHLRADWVTQEGNLKIPSQQVCRCAECARERGGTWHPKTKAGARTVPIPQRMKKDLSELFKAKPYGMEVSRIGLWGRTKRILKRARITFKGLSDNTAFPHALRSTCATMLAVGGMSPVGLCAFAYAQTEEQLSVDGN</sequence>
<evidence type="ECO:0000256" key="1">
    <source>
        <dbReference type="ARBA" id="ARBA00023172"/>
    </source>
</evidence>
<dbReference type="EMBL" id="BART01034857">
    <property type="protein sequence ID" value="GAH08425.1"/>
    <property type="molecule type" value="Genomic_DNA"/>
</dbReference>
<dbReference type="GO" id="GO:0003677">
    <property type="term" value="F:DNA binding"/>
    <property type="evidence" value="ECO:0007669"/>
    <property type="project" value="InterPro"/>
</dbReference>
<dbReference type="InterPro" id="IPR013762">
    <property type="entry name" value="Integrase-like_cat_sf"/>
</dbReference>
<protein>
    <recommendedName>
        <fullName evidence="2">Tyr recombinase domain-containing protein</fullName>
    </recommendedName>
</protein>
<accession>X1DJG3</accession>
<feature type="non-terminal residue" evidence="3">
    <location>
        <position position="186"/>
    </location>
</feature>
<dbReference type="SUPFAM" id="SSF56349">
    <property type="entry name" value="DNA breaking-rejoining enzymes"/>
    <property type="match status" value="1"/>
</dbReference>
<keyword evidence="1" id="KW-0233">DNA recombination</keyword>
<evidence type="ECO:0000313" key="3">
    <source>
        <dbReference type="EMBL" id="GAH08425.1"/>
    </source>
</evidence>
<dbReference type="GO" id="GO:0015074">
    <property type="term" value="P:DNA integration"/>
    <property type="evidence" value="ECO:0007669"/>
    <property type="project" value="InterPro"/>
</dbReference>
<dbReference type="AlphaFoldDB" id="X1DJG3"/>
<dbReference type="InterPro" id="IPR011010">
    <property type="entry name" value="DNA_brk_join_enz"/>
</dbReference>
<evidence type="ECO:0000259" key="2">
    <source>
        <dbReference type="PROSITE" id="PS51898"/>
    </source>
</evidence>
<proteinExistence type="predicted"/>
<dbReference type="GO" id="GO:0006310">
    <property type="term" value="P:DNA recombination"/>
    <property type="evidence" value="ECO:0007669"/>
    <property type="project" value="UniProtKB-KW"/>
</dbReference>
<dbReference type="InterPro" id="IPR002104">
    <property type="entry name" value="Integrase_catalytic"/>
</dbReference>
<comment type="caution">
    <text evidence="3">The sequence shown here is derived from an EMBL/GenBank/DDBJ whole genome shotgun (WGS) entry which is preliminary data.</text>
</comment>
<feature type="domain" description="Tyr recombinase" evidence="2">
    <location>
        <begin position="10"/>
        <end position="186"/>
    </location>
</feature>
<dbReference type="PROSITE" id="PS51257">
    <property type="entry name" value="PROKAR_LIPOPROTEIN"/>
    <property type="match status" value="1"/>
</dbReference>
<gene>
    <name evidence="3" type="ORF">S01H4_59438</name>
</gene>
<organism evidence="3">
    <name type="scientific">marine sediment metagenome</name>
    <dbReference type="NCBI Taxonomy" id="412755"/>
    <lineage>
        <taxon>unclassified sequences</taxon>
        <taxon>metagenomes</taxon>
        <taxon>ecological metagenomes</taxon>
    </lineage>
</organism>
<name>X1DJG3_9ZZZZ</name>
<reference evidence="3" key="1">
    <citation type="journal article" date="2014" name="Front. Microbiol.">
        <title>High frequency of phylogenetically diverse reductive dehalogenase-homologous genes in deep subseafloor sedimentary metagenomes.</title>
        <authorList>
            <person name="Kawai M."/>
            <person name="Futagami T."/>
            <person name="Toyoda A."/>
            <person name="Takaki Y."/>
            <person name="Nishi S."/>
            <person name="Hori S."/>
            <person name="Arai W."/>
            <person name="Tsubouchi T."/>
            <person name="Morono Y."/>
            <person name="Uchiyama I."/>
            <person name="Ito T."/>
            <person name="Fujiyama A."/>
            <person name="Inagaki F."/>
            <person name="Takami H."/>
        </authorList>
    </citation>
    <scope>NUCLEOTIDE SEQUENCE</scope>
    <source>
        <strain evidence="3">Expedition CK06-06</strain>
    </source>
</reference>